<dbReference type="Proteomes" id="UP001056120">
    <property type="component" value="Linkage Group LG03"/>
</dbReference>
<comment type="caution">
    <text evidence="1">The sequence shown here is derived from an EMBL/GenBank/DDBJ whole genome shotgun (WGS) entry which is preliminary data.</text>
</comment>
<protein>
    <submittedName>
        <fullName evidence="1">Uncharacterized protein</fullName>
    </submittedName>
</protein>
<reference evidence="1 2" key="2">
    <citation type="journal article" date="2022" name="Mol. Ecol. Resour.">
        <title>The genomes of chicory, endive, great burdock and yacon provide insights into Asteraceae paleo-polyploidization history and plant inulin production.</title>
        <authorList>
            <person name="Fan W."/>
            <person name="Wang S."/>
            <person name="Wang H."/>
            <person name="Wang A."/>
            <person name="Jiang F."/>
            <person name="Liu H."/>
            <person name="Zhao H."/>
            <person name="Xu D."/>
            <person name="Zhang Y."/>
        </authorList>
    </citation>
    <scope>NUCLEOTIDE SEQUENCE [LARGE SCALE GENOMIC DNA]</scope>
    <source>
        <strain evidence="2">cv. Yunnan</strain>
        <tissue evidence="1">Leaves</tissue>
    </source>
</reference>
<gene>
    <name evidence="1" type="ORF">L1987_08570</name>
</gene>
<reference evidence="2" key="1">
    <citation type="journal article" date="2022" name="Mol. Ecol. Resour.">
        <title>The genomes of chicory, endive, great burdock and yacon provide insights into Asteraceae palaeo-polyploidization history and plant inulin production.</title>
        <authorList>
            <person name="Fan W."/>
            <person name="Wang S."/>
            <person name="Wang H."/>
            <person name="Wang A."/>
            <person name="Jiang F."/>
            <person name="Liu H."/>
            <person name="Zhao H."/>
            <person name="Xu D."/>
            <person name="Zhang Y."/>
        </authorList>
    </citation>
    <scope>NUCLEOTIDE SEQUENCE [LARGE SCALE GENOMIC DNA]</scope>
    <source>
        <strain evidence="2">cv. Yunnan</strain>
    </source>
</reference>
<evidence type="ECO:0000313" key="1">
    <source>
        <dbReference type="EMBL" id="KAI3821014.1"/>
    </source>
</evidence>
<accession>A0ACB9JLI6</accession>
<dbReference type="EMBL" id="CM042020">
    <property type="protein sequence ID" value="KAI3821014.1"/>
    <property type="molecule type" value="Genomic_DNA"/>
</dbReference>
<organism evidence="1 2">
    <name type="scientific">Smallanthus sonchifolius</name>
    <dbReference type="NCBI Taxonomy" id="185202"/>
    <lineage>
        <taxon>Eukaryota</taxon>
        <taxon>Viridiplantae</taxon>
        <taxon>Streptophyta</taxon>
        <taxon>Embryophyta</taxon>
        <taxon>Tracheophyta</taxon>
        <taxon>Spermatophyta</taxon>
        <taxon>Magnoliopsida</taxon>
        <taxon>eudicotyledons</taxon>
        <taxon>Gunneridae</taxon>
        <taxon>Pentapetalae</taxon>
        <taxon>asterids</taxon>
        <taxon>campanulids</taxon>
        <taxon>Asterales</taxon>
        <taxon>Asteraceae</taxon>
        <taxon>Asteroideae</taxon>
        <taxon>Heliantheae alliance</taxon>
        <taxon>Millerieae</taxon>
        <taxon>Smallanthus</taxon>
    </lineage>
</organism>
<sequence length="99" mass="11359">MMVQIRRERTRILKGSLPKKLIQKERRVRFDSGVINGGARQRTLGVIYGNGRRLGRTTSEKKGVSEAEGYISAFLFSRVALRRDFKRVKSAADTMKKHH</sequence>
<name>A0ACB9JLI6_9ASTR</name>
<keyword evidence="2" id="KW-1185">Reference proteome</keyword>
<evidence type="ECO:0000313" key="2">
    <source>
        <dbReference type="Proteomes" id="UP001056120"/>
    </source>
</evidence>
<proteinExistence type="predicted"/>